<dbReference type="PATRIC" id="fig|1392007.3.peg.1918"/>
<feature type="domain" description="Enoyl reductase (ER)" evidence="5">
    <location>
        <begin position="17"/>
        <end position="348"/>
    </location>
</feature>
<dbReference type="RefSeq" id="WP_023860522.1">
    <property type="nucleotide sequence ID" value="NZ_AWWH01000197.1"/>
</dbReference>
<evidence type="ECO:0000313" key="6">
    <source>
        <dbReference type="EMBL" id="ETA73286.1"/>
    </source>
</evidence>
<dbReference type="Pfam" id="PF08240">
    <property type="entry name" value="ADH_N"/>
    <property type="match status" value="1"/>
</dbReference>
<comment type="similarity">
    <text evidence="4">Belongs to the zinc-containing alcohol dehydrogenase family.</text>
</comment>
<dbReference type="PANTHER" id="PTHR43401">
    <property type="entry name" value="L-THREONINE 3-DEHYDROGENASE"/>
    <property type="match status" value="1"/>
</dbReference>
<dbReference type="Gene3D" id="3.40.50.720">
    <property type="entry name" value="NAD(P)-binding Rossmann-like Domain"/>
    <property type="match status" value="1"/>
</dbReference>
<keyword evidence="7" id="KW-1185">Reference proteome</keyword>
<name>V7HW72_9LACO</name>
<dbReference type="SUPFAM" id="SSF51735">
    <property type="entry name" value="NAD(P)-binding Rossmann-fold domains"/>
    <property type="match status" value="1"/>
</dbReference>
<dbReference type="CDD" id="cd08258">
    <property type="entry name" value="Zn_ADH4"/>
    <property type="match status" value="1"/>
</dbReference>
<comment type="cofactor">
    <cofactor evidence="4">
        <name>Zn(2+)</name>
        <dbReference type="ChEBI" id="CHEBI:29105"/>
    </cofactor>
</comment>
<evidence type="ECO:0000313" key="7">
    <source>
        <dbReference type="Proteomes" id="UP000018559"/>
    </source>
</evidence>
<proteinExistence type="inferred from homology"/>
<dbReference type="SMART" id="SM00829">
    <property type="entry name" value="PKS_ER"/>
    <property type="match status" value="1"/>
</dbReference>
<keyword evidence="1 4" id="KW-0479">Metal-binding</keyword>
<evidence type="ECO:0000259" key="5">
    <source>
        <dbReference type="SMART" id="SM00829"/>
    </source>
</evidence>
<keyword evidence="2 4" id="KW-0862">Zinc</keyword>
<dbReference type="Gene3D" id="3.90.180.10">
    <property type="entry name" value="Medium-chain alcohol dehydrogenases, catalytic domain"/>
    <property type="match status" value="1"/>
</dbReference>
<accession>V7HW72</accession>
<evidence type="ECO:0000256" key="3">
    <source>
        <dbReference type="ARBA" id="ARBA00023002"/>
    </source>
</evidence>
<evidence type="ECO:0000256" key="1">
    <source>
        <dbReference type="ARBA" id="ARBA00022723"/>
    </source>
</evidence>
<dbReference type="PROSITE" id="PS00059">
    <property type="entry name" value="ADH_ZINC"/>
    <property type="match status" value="1"/>
</dbReference>
<dbReference type="GO" id="GO:0016491">
    <property type="term" value="F:oxidoreductase activity"/>
    <property type="evidence" value="ECO:0007669"/>
    <property type="project" value="UniProtKB-KW"/>
</dbReference>
<dbReference type="InterPro" id="IPR011032">
    <property type="entry name" value="GroES-like_sf"/>
</dbReference>
<dbReference type="Proteomes" id="UP000018559">
    <property type="component" value="Unassembled WGS sequence"/>
</dbReference>
<comment type="caution">
    <text evidence="6">The sequence shown here is derived from an EMBL/GenBank/DDBJ whole genome shotgun (WGS) entry which is preliminary data.</text>
</comment>
<dbReference type="InterPro" id="IPR050129">
    <property type="entry name" value="Zn_alcohol_dh"/>
</dbReference>
<dbReference type="InterPro" id="IPR013154">
    <property type="entry name" value="ADH-like_N"/>
</dbReference>
<gene>
    <name evidence="6" type="ORF">LEQ_1754c</name>
</gene>
<organism evidence="6 7">
    <name type="scientific">Ligilactobacillus equi DPC 6820</name>
    <dbReference type="NCBI Taxonomy" id="1392007"/>
    <lineage>
        <taxon>Bacteria</taxon>
        <taxon>Bacillati</taxon>
        <taxon>Bacillota</taxon>
        <taxon>Bacilli</taxon>
        <taxon>Lactobacillales</taxon>
        <taxon>Lactobacillaceae</taxon>
        <taxon>Ligilactobacillus</taxon>
    </lineage>
</organism>
<dbReference type="GO" id="GO:0008270">
    <property type="term" value="F:zinc ion binding"/>
    <property type="evidence" value="ECO:0007669"/>
    <property type="project" value="InterPro"/>
</dbReference>
<keyword evidence="3" id="KW-0560">Oxidoreductase</keyword>
<dbReference type="AlphaFoldDB" id="V7HW72"/>
<dbReference type="EMBL" id="AWWH01000197">
    <property type="protein sequence ID" value="ETA73286.1"/>
    <property type="molecule type" value="Genomic_DNA"/>
</dbReference>
<evidence type="ECO:0000256" key="2">
    <source>
        <dbReference type="ARBA" id="ARBA00022833"/>
    </source>
</evidence>
<dbReference type="InterPro" id="IPR020843">
    <property type="entry name" value="ER"/>
</dbReference>
<dbReference type="PANTHER" id="PTHR43401:SF2">
    <property type="entry name" value="L-THREONINE 3-DEHYDROGENASE"/>
    <property type="match status" value="1"/>
</dbReference>
<dbReference type="InterPro" id="IPR036291">
    <property type="entry name" value="NAD(P)-bd_dom_sf"/>
</dbReference>
<dbReference type="SUPFAM" id="SSF50129">
    <property type="entry name" value="GroES-like"/>
    <property type="match status" value="1"/>
</dbReference>
<dbReference type="InterPro" id="IPR013149">
    <property type="entry name" value="ADH-like_C"/>
</dbReference>
<dbReference type="InterPro" id="IPR002328">
    <property type="entry name" value="ADH_Zn_CS"/>
</dbReference>
<reference evidence="6 7" key="1">
    <citation type="journal article" date="2014" name="Genome Announc.">
        <title>The Genome of the Predominant Equine Lactobacillus Species, Lactobacillus equi, Is Reflective of Its Lifestyle Adaptations to an Herbivorous Host.</title>
        <authorList>
            <person name="O'Donnell M.M."/>
            <person name="Harris H.M."/>
            <person name="O'Toole P.W."/>
            <person name="Ross R.P."/>
        </authorList>
    </citation>
    <scope>NUCLEOTIDE SEQUENCE [LARGE SCALE GENOMIC DNA]</scope>
    <source>
        <strain evidence="6 7">DPC 6820</strain>
    </source>
</reference>
<sequence>MVKIPETMKAVVKSEAGYDNMSLKEIPVPEVTGDRVLLKVAYTGICGTDIHTFKGEYANARTPLVLGHEFSGMVVAVGDKVTKFKPGDRVTSETTFDTCGECIYCKNKEYNLCDNRKGIGTVANGSMANYVLSREESLHLLPEGVSFKLAAMSEPLASCVHAMYQKTPFTLHDTLLIIGPGPMGLLSLQIAKEIGAFTIVSGVTKDEERLKIAKELGADIVVNTQKEDLEKIIMDATDGVGVTKVYDCSGAIPAVNQALKLIRKGGTLQQVGLFAKDMNELDERTIIQHEINYLGSRSQNPYDWPIAVHLEAKGAIDEDKMVTKVFDLDHWRDAFEAMMAGQELKVLIASNPDDPDVQ</sequence>
<dbReference type="Pfam" id="PF00107">
    <property type="entry name" value="ADH_zinc_N"/>
    <property type="match status" value="1"/>
</dbReference>
<protein>
    <submittedName>
        <fullName evidence="6">L-iditol 2-dehydrogenase</fullName>
    </submittedName>
</protein>
<evidence type="ECO:0000256" key="4">
    <source>
        <dbReference type="RuleBase" id="RU361277"/>
    </source>
</evidence>